<gene>
    <name evidence="3" type="ORF">HPG69_000935</name>
</gene>
<dbReference type="GO" id="GO:0005634">
    <property type="term" value="C:nucleus"/>
    <property type="evidence" value="ECO:0007669"/>
    <property type="project" value="TreeGrafter"/>
</dbReference>
<dbReference type="PANTHER" id="PTHR36466:SF1">
    <property type="entry name" value="BCL-2-LIKE PROTEIN 15"/>
    <property type="match status" value="1"/>
</dbReference>
<evidence type="ECO:0000313" key="3">
    <source>
        <dbReference type="EMBL" id="KAF5910971.1"/>
    </source>
</evidence>
<dbReference type="SUPFAM" id="SSF56854">
    <property type="entry name" value="Bcl-2 inhibitors of programmed cell death"/>
    <property type="match status" value="1"/>
</dbReference>
<keyword evidence="4" id="KW-1185">Reference proteome</keyword>
<dbReference type="GO" id="GO:0005829">
    <property type="term" value="C:cytosol"/>
    <property type="evidence" value="ECO:0007669"/>
    <property type="project" value="TreeGrafter"/>
</dbReference>
<dbReference type="GO" id="GO:0042981">
    <property type="term" value="P:regulation of apoptotic process"/>
    <property type="evidence" value="ECO:0007669"/>
    <property type="project" value="InterPro"/>
</dbReference>
<dbReference type="InterPro" id="IPR033543">
    <property type="entry name" value="BCL2L15"/>
</dbReference>
<comment type="caution">
    <text evidence="3">The sequence shown here is derived from an EMBL/GenBank/DDBJ whole genome shotgun (WGS) entry which is preliminary data.</text>
</comment>
<dbReference type="InterPro" id="IPR036834">
    <property type="entry name" value="Bcl-2-like_sf"/>
</dbReference>
<sequence length="232" mass="25347">MKSPQTFEEQTECIVNSLLTDFLGTTLQVANRELCSVDQPDSGEACSFDVAIIAGRLRMLGDQFNGELEASAKNIIAETIRGQAGAVLQNTVKFLSQTWCAQDSSLVYERAFLAVSVKLLEYVVHIAPEMARQMAIPMTNMINGNSAIREFIQGQGGWVSLLGPVALLGICSVFVLIPGTPIHDSFCKLETTWENRPPYFVENGGIFLPWKKGAVRSSACGCWTPESCCLKC</sequence>
<protein>
    <recommendedName>
        <fullName evidence="1">Bcl-2-like protein 15</fullName>
    </recommendedName>
</protein>
<dbReference type="PANTHER" id="PTHR36466">
    <property type="entry name" value="BCL-2-LIKE PROTEIN 15"/>
    <property type="match status" value="1"/>
</dbReference>
<organism evidence="3 4">
    <name type="scientific">Diceros bicornis minor</name>
    <name type="common">South-central black rhinoceros</name>
    <dbReference type="NCBI Taxonomy" id="77932"/>
    <lineage>
        <taxon>Eukaryota</taxon>
        <taxon>Metazoa</taxon>
        <taxon>Chordata</taxon>
        <taxon>Craniata</taxon>
        <taxon>Vertebrata</taxon>
        <taxon>Euteleostomi</taxon>
        <taxon>Mammalia</taxon>
        <taxon>Eutheria</taxon>
        <taxon>Laurasiatheria</taxon>
        <taxon>Perissodactyla</taxon>
        <taxon>Rhinocerotidae</taxon>
        <taxon>Diceros</taxon>
    </lineage>
</organism>
<dbReference type="EMBL" id="JACDTQ010004046">
    <property type="protein sequence ID" value="KAF5910971.1"/>
    <property type="molecule type" value="Genomic_DNA"/>
</dbReference>
<dbReference type="AlphaFoldDB" id="A0A7J7E5J7"/>
<dbReference type="Gene3D" id="1.10.437.10">
    <property type="entry name" value="Blc2-like"/>
    <property type="match status" value="1"/>
</dbReference>
<keyword evidence="2" id="KW-0472">Membrane</keyword>
<name>A0A7J7E5J7_DICBM</name>
<dbReference type="Proteomes" id="UP000551758">
    <property type="component" value="Unassembled WGS sequence"/>
</dbReference>
<keyword evidence="2" id="KW-0812">Transmembrane</keyword>
<proteinExistence type="predicted"/>
<evidence type="ECO:0000313" key="4">
    <source>
        <dbReference type="Proteomes" id="UP000551758"/>
    </source>
</evidence>
<reference evidence="3 4" key="1">
    <citation type="journal article" date="2020" name="Mol. Biol. Evol.">
        <title>Interspecific Gene Flow and the Evolution of Specialization in Black and White Rhinoceros.</title>
        <authorList>
            <person name="Moodley Y."/>
            <person name="Westbury M.V."/>
            <person name="Russo I.M."/>
            <person name="Gopalakrishnan S."/>
            <person name="Rakotoarivelo A."/>
            <person name="Olsen R.A."/>
            <person name="Prost S."/>
            <person name="Tunstall T."/>
            <person name="Ryder O.A."/>
            <person name="Dalen L."/>
            <person name="Bruford M.W."/>
        </authorList>
    </citation>
    <scope>NUCLEOTIDE SEQUENCE [LARGE SCALE GENOMIC DNA]</scope>
    <source>
        <strain evidence="3">SBR-YM</strain>
        <tissue evidence="3">Skin</tissue>
    </source>
</reference>
<evidence type="ECO:0000256" key="1">
    <source>
        <dbReference type="ARBA" id="ARBA00067192"/>
    </source>
</evidence>
<feature type="transmembrane region" description="Helical" evidence="2">
    <location>
        <begin position="158"/>
        <end position="177"/>
    </location>
</feature>
<dbReference type="FunFam" id="1.10.437.10:FF:000018">
    <property type="entry name" value="BCL2 like 15"/>
    <property type="match status" value="1"/>
</dbReference>
<keyword evidence="2" id="KW-1133">Transmembrane helix</keyword>
<evidence type="ECO:0000256" key="2">
    <source>
        <dbReference type="SAM" id="Phobius"/>
    </source>
</evidence>
<accession>A0A7J7E5J7</accession>